<proteinExistence type="predicted"/>
<organism evidence="2">
    <name type="scientific">uncultured Woeseiaceae bacterium</name>
    <dbReference type="NCBI Taxonomy" id="1983305"/>
    <lineage>
        <taxon>Bacteria</taxon>
        <taxon>Pseudomonadati</taxon>
        <taxon>Pseudomonadota</taxon>
        <taxon>Gammaproteobacteria</taxon>
        <taxon>Woeseiales</taxon>
        <taxon>Woeseiaceae</taxon>
        <taxon>environmental samples</taxon>
    </lineage>
</organism>
<evidence type="ECO:0000256" key="1">
    <source>
        <dbReference type="SAM" id="Phobius"/>
    </source>
</evidence>
<name>A0A7D9H4H5_9GAMM</name>
<feature type="transmembrane region" description="Helical" evidence="1">
    <location>
        <begin position="6"/>
        <end position="27"/>
    </location>
</feature>
<keyword evidence="1" id="KW-0472">Membrane</keyword>
<dbReference type="EMBL" id="LR633967">
    <property type="protein sequence ID" value="VUX56227.1"/>
    <property type="molecule type" value="Genomic_DNA"/>
</dbReference>
<accession>A0A7D9H4H5</accession>
<sequence>MNWEAIGAIAEAAGAIVVVATLVYLALQVRHSTRVAIASTEIDVRNGLNSLNHSVFTDTGLAEILVKATDPTAEFTDVESQKLYHFVASCLNAWLCAETAHINGMVPPETFNVIEDDMRAFLTDYPASRPLWRKAIDSYPAQSPSAVFRSMNRVLEEYGN</sequence>
<gene>
    <name evidence="2" type="ORF">JTBM06_V1_420005</name>
</gene>
<keyword evidence="1" id="KW-0812">Transmembrane</keyword>
<protein>
    <recommendedName>
        <fullName evidence="3">DUF4760 domain-containing protein</fullName>
    </recommendedName>
</protein>
<dbReference type="AlphaFoldDB" id="A0A7D9H4H5"/>
<evidence type="ECO:0000313" key="2">
    <source>
        <dbReference type="EMBL" id="VUX56227.1"/>
    </source>
</evidence>
<keyword evidence="1" id="KW-1133">Transmembrane helix</keyword>
<evidence type="ECO:0008006" key="3">
    <source>
        <dbReference type="Google" id="ProtNLM"/>
    </source>
</evidence>
<reference evidence="2" key="1">
    <citation type="submission" date="2019-07" db="EMBL/GenBank/DDBJ databases">
        <authorList>
            <person name="Weber M."/>
            <person name="Kostadinov I."/>
            <person name="Kostadinov D I."/>
        </authorList>
    </citation>
    <scope>NUCLEOTIDE SEQUENCE</scope>
    <source>
        <strain evidence="2">Gfbio:sag-sample-m06:053724c1-46a9-4a36-b237-ea2bf867836b</strain>
    </source>
</reference>